<dbReference type="RefSeq" id="WP_191798761.1">
    <property type="nucleotide sequence ID" value="NZ_JACSQL010000002.1"/>
</dbReference>
<feature type="signal peptide" evidence="1">
    <location>
        <begin position="1"/>
        <end position="30"/>
    </location>
</feature>
<sequence length="138" mass="15506">MKRRKHHSTLLTGSILMLAVATFNAEQAAAAEMNTTDSHETPIIYETTTETIQDKNEIITSESNKIKTKGIYTGLADPHTAEIEVDGEAICFQLKEGIMEKVEAWDAEKSVEFTYSIKTFADMPDVKQFILHNIKQVK</sequence>
<proteinExistence type="predicted"/>
<dbReference type="EMBL" id="JACSQL010000002">
    <property type="protein sequence ID" value="MBD7967498.1"/>
    <property type="molecule type" value="Genomic_DNA"/>
</dbReference>
<comment type="caution">
    <text evidence="2">The sequence shown here is derived from an EMBL/GenBank/DDBJ whole genome shotgun (WGS) entry which is preliminary data.</text>
</comment>
<organism evidence="2 3">
    <name type="scientific">Paenibacillus gallinarum</name>
    <dbReference type="NCBI Taxonomy" id="2762232"/>
    <lineage>
        <taxon>Bacteria</taxon>
        <taxon>Bacillati</taxon>
        <taxon>Bacillota</taxon>
        <taxon>Bacilli</taxon>
        <taxon>Bacillales</taxon>
        <taxon>Paenibacillaceae</taxon>
        <taxon>Paenibacillus</taxon>
    </lineage>
</organism>
<protein>
    <submittedName>
        <fullName evidence="2">Uncharacterized protein</fullName>
    </submittedName>
</protein>
<feature type="chain" id="PRO_5046265239" evidence="1">
    <location>
        <begin position="31"/>
        <end position="138"/>
    </location>
</feature>
<name>A0ABR8SW17_9BACL</name>
<reference evidence="2 3" key="1">
    <citation type="submission" date="2020-08" db="EMBL/GenBank/DDBJ databases">
        <title>A Genomic Blueprint of the Chicken Gut Microbiome.</title>
        <authorList>
            <person name="Gilroy R."/>
            <person name="Ravi A."/>
            <person name="Getino M."/>
            <person name="Pursley I."/>
            <person name="Horton D.L."/>
            <person name="Alikhan N.-F."/>
            <person name="Baker D."/>
            <person name="Gharbi K."/>
            <person name="Hall N."/>
            <person name="Watson M."/>
            <person name="Adriaenssens E.M."/>
            <person name="Foster-Nyarko E."/>
            <person name="Jarju S."/>
            <person name="Secka A."/>
            <person name="Antonio M."/>
            <person name="Oren A."/>
            <person name="Chaudhuri R."/>
            <person name="La Ragione R.M."/>
            <person name="Hildebrand F."/>
            <person name="Pallen M.J."/>
        </authorList>
    </citation>
    <scope>NUCLEOTIDE SEQUENCE [LARGE SCALE GENOMIC DNA]</scope>
    <source>
        <strain evidence="2 3">Sa2BVA9</strain>
    </source>
</reference>
<gene>
    <name evidence="2" type="ORF">H9647_05445</name>
</gene>
<evidence type="ECO:0000313" key="3">
    <source>
        <dbReference type="Proteomes" id="UP000608071"/>
    </source>
</evidence>
<evidence type="ECO:0000313" key="2">
    <source>
        <dbReference type="EMBL" id="MBD7967498.1"/>
    </source>
</evidence>
<keyword evidence="3" id="KW-1185">Reference proteome</keyword>
<accession>A0ABR8SW17</accession>
<dbReference type="Proteomes" id="UP000608071">
    <property type="component" value="Unassembled WGS sequence"/>
</dbReference>
<keyword evidence="1" id="KW-0732">Signal</keyword>
<evidence type="ECO:0000256" key="1">
    <source>
        <dbReference type="SAM" id="SignalP"/>
    </source>
</evidence>